<evidence type="ECO:0000256" key="5">
    <source>
        <dbReference type="ARBA" id="ARBA00022989"/>
    </source>
</evidence>
<evidence type="ECO:0000256" key="8">
    <source>
        <dbReference type="SAM" id="MobiDB-lite"/>
    </source>
</evidence>
<dbReference type="InterPro" id="IPR009294">
    <property type="entry name" value="Aph-1"/>
</dbReference>
<dbReference type="GO" id="GO:0070765">
    <property type="term" value="C:gamma-secretase complex"/>
    <property type="evidence" value="ECO:0007669"/>
    <property type="project" value="UniProtKB-UniRule"/>
</dbReference>
<feature type="transmembrane region" description="Helical" evidence="7">
    <location>
        <begin position="146"/>
        <end position="165"/>
    </location>
</feature>
<feature type="transmembrane region" description="Helical" evidence="7">
    <location>
        <begin position="115"/>
        <end position="140"/>
    </location>
</feature>
<keyword evidence="10" id="KW-1185">Reference proteome</keyword>
<protein>
    <recommendedName>
        <fullName evidence="7">Gamma-secretase subunit APH-1</fullName>
        <shortName evidence="7">APH-1</shortName>
    </recommendedName>
</protein>
<dbReference type="AlphaFoldDB" id="A0AB34HEB1"/>
<feature type="compositionally biased region" description="Low complexity" evidence="8">
    <location>
        <begin position="59"/>
        <end position="81"/>
    </location>
</feature>
<feature type="transmembrane region" description="Helical" evidence="7">
    <location>
        <begin position="177"/>
        <end position="195"/>
    </location>
</feature>
<reference evidence="9 10" key="1">
    <citation type="submission" date="2022-11" db="EMBL/GenBank/DDBJ databases">
        <title>Whole genome sequence of Eschrichtius robustus ER-17-0199.</title>
        <authorList>
            <person name="Bruniche-Olsen A."/>
            <person name="Black A.N."/>
            <person name="Fields C.J."/>
            <person name="Walden K."/>
            <person name="Dewoody J.A."/>
        </authorList>
    </citation>
    <scope>NUCLEOTIDE SEQUENCE [LARGE SCALE GENOMIC DNA]</scope>
    <source>
        <strain evidence="9">ER-17-0199</strain>
        <tissue evidence="9">Blubber</tissue>
    </source>
</reference>
<evidence type="ECO:0000256" key="4">
    <source>
        <dbReference type="ARBA" id="ARBA00022976"/>
    </source>
</evidence>
<feature type="compositionally biased region" description="Low complexity" evidence="8">
    <location>
        <begin position="89"/>
        <end position="98"/>
    </location>
</feature>
<dbReference type="GO" id="GO:0007219">
    <property type="term" value="P:Notch signaling pathway"/>
    <property type="evidence" value="ECO:0007669"/>
    <property type="project" value="UniProtKB-UniRule"/>
</dbReference>
<evidence type="ECO:0000313" key="9">
    <source>
        <dbReference type="EMBL" id="KAJ8789105.1"/>
    </source>
</evidence>
<evidence type="ECO:0000256" key="6">
    <source>
        <dbReference type="ARBA" id="ARBA00023136"/>
    </source>
</evidence>
<dbReference type="Pfam" id="PF06105">
    <property type="entry name" value="Aph-1"/>
    <property type="match status" value="1"/>
</dbReference>
<dbReference type="EMBL" id="JAIQCJ010001529">
    <property type="protein sequence ID" value="KAJ8789105.1"/>
    <property type="molecule type" value="Genomic_DNA"/>
</dbReference>
<accession>A0AB34HEB1</accession>
<organism evidence="9 10">
    <name type="scientific">Eschrichtius robustus</name>
    <name type="common">California gray whale</name>
    <name type="synonym">Eschrichtius gibbosus</name>
    <dbReference type="NCBI Taxonomy" id="9764"/>
    <lineage>
        <taxon>Eukaryota</taxon>
        <taxon>Metazoa</taxon>
        <taxon>Chordata</taxon>
        <taxon>Craniata</taxon>
        <taxon>Vertebrata</taxon>
        <taxon>Euteleostomi</taxon>
        <taxon>Mammalia</taxon>
        <taxon>Eutheria</taxon>
        <taxon>Laurasiatheria</taxon>
        <taxon>Artiodactyla</taxon>
        <taxon>Whippomorpha</taxon>
        <taxon>Cetacea</taxon>
        <taxon>Mysticeti</taxon>
        <taxon>Eschrichtiidae</taxon>
        <taxon>Eschrichtius</taxon>
    </lineage>
</organism>
<proteinExistence type="inferred from homology"/>
<evidence type="ECO:0000256" key="3">
    <source>
        <dbReference type="ARBA" id="ARBA00022692"/>
    </source>
</evidence>
<evidence type="ECO:0000256" key="2">
    <source>
        <dbReference type="ARBA" id="ARBA00005577"/>
    </source>
</evidence>
<dbReference type="Proteomes" id="UP001159641">
    <property type="component" value="Unassembled WGS sequence"/>
</dbReference>
<feature type="region of interest" description="Disordered" evidence="8">
    <location>
        <begin position="58"/>
        <end position="98"/>
    </location>
</feature>
<sequence>MEAEPQPQGTGSSRRAGARDCGLLATVAPMAARSPAAVAAGPMTLVLPATVVPETPESPAVTAAPAIPTTPDAEKAPLTLVPSPPPSPGHSGHAHSPGSALSVLSAPAFPPGPRVMALTVAMFLGCAFMAFGPVLALYIFTVTAGPLHIIFLIIRASVLPTHLLVSALTFINPRCGLNLVSAYIILVLRGIWASFASGGSCHAKA</sequence>
<comment type="similarity">
    <text evidence="2 7">Belongs to the APH-1 family.</text>
</comment>
<keyword evidence="4 7" id="KW-0914">Notch signaling pathway</keyword>
<keyword evidence="6 7" id="KW-0472">Membrane</keyword>
<gene>
    <name evidence="9" type="ORF">J1605_022262</name>
</gene>
<dbReference type="PANTHER" id="PTHR12889">
    <property type="entry name" value="GAMMA-SECRETASE SUBUNIT APH-1"/>
    <property type="match status" value="1"/>
</dbReference>
<name>A0AB34HEB1_ESCRO</name>
<evidence type="ECO:0000256" key="1">
    <source>
        <dbReference type="ARBA" id="ARBA00004141"/>
    </source>
</evidence>
<keyword evidence="5 7" id="KW-1133">Transmembrane helix</keyword>
<dbReference type="GO" id="GO:0016485">
    <property type="term" value="P:protein processing"/>
    <property type="evidence" value="ECO:0007669"/>
    <property type="project" value="UniProtKB-UniRule"/>
</dbReference>
<keyword evidence="3 7" id="KW-0812">Transmembrane</keyword>
<evidence type="ECO:0000256" key="7">
    <source>
        <dbReference type="RuleBase" id="RU369072"/>
    </source>
</evidence>
<comment type="subunit">
    <text evidence="7">Component of the gamma-secretase complex.</text>
</comment>
<comment type="function">
    <text evidence="7">Potential subunit of the gamma-secretase complex, an endoprotease complex that catalyzes the intramembrane cleavage of integral proteins such as Notch receptors.</text>
</comment>
<comment type="caution">
    <text evidence="9">The sequence shown here is derived from an EMBL/GenBank/DDBJ whole genome shotgun (WGS) entry which is preliminary data.</text>
</comment>
<evidence type="ECO:0000313" key="10">
    <source>
        <dbReference type="Proteomes" id="UP001159641"/>
    </source>
</evidence>
<comment type="subcellular location">
    <subcellularLocation>
        <location evidence="1 7">Membrane</location>
        <topology evidence="1 7">Multi-pass membrane protein</topology>
    </subcellularLocation>
</comment>
<comment type="caution">
    <text evidence="7">Lacks conserved residue(s) required for the propagation of feature annotation.</text>
</comment>